<evidence type="ECO:0000259" key="1">
    <source>
        <dbReference type="Pfam" id="PF07811"/>
    </source>
</evidence>
<dbReference type="Pfam" id="PF07811">
    <property type="entry name" value="TadE"/>
    <property type="match status" value="1"/>
</dbReference>
<dbReference type="Proteomes" id="UP000473470">
    <property type="component" value="Unassembled WGS sequence"/>
</dbReference>
<organism evidence="2 3">
    <name type="scientific">Burkholderia stagnalis</name>
    <dbReference type="NCBI Taxonomy" id="1503054"/>
    <lineage>
        <taxon>Bacteria</taxon>
        <taxon>Pseudomonadati</taxon>
        <taxon>Pseudomonadota</taxon>
        <taxon>Betaproteobacteria</taxon>
        <taxon>Burkholderiales</taxon>
        <taxon>Burkholderiaceae</taxon>
        <taxon>Burkholderia</taxon>
        <taxon>Burkholderia cepacia complex</taxon>
    </lineage>
</organism>
<feature type="domain" description="TadE-like" evidence="1">
    <location>
        <begin position="14"/>
        <end position="56"/>
    </location>
</feature>
<dbReference type="AlphaFoldDB" id="A0A6L3MMI3"/>
<accession>A0A6L3MMI3</accession>
<protein>
    <submittedName>
        <fullName evidence="2">Pilus assembly protein</fullName>
    </submittedName>
</protein>
<reference evidence="2 3" key="1">
    <citation type="submission" date="2019-09" db="EMBL/GenBank/DDBJ databases">
        <title>Draft genome sequences of 48 bacterial type strains from the CCUG.</title>
        <authorList>
            <person name="Tunovic T."/>
            <person name="Pineiro-Iglesias B."/>
            <person name="Unosson C."/>
            <person name="Inganas E."/>
            <person name="Ohlen M."/>
            <person name="Cardew S."/>
            <person name="Jensie-Markopoulos S."/>
            <person name="Salva-Serra F."/>
            <person name="Jaen-Luchoro D."/>
            <person name="Karlsson R."/>
            <person name="Svensson-Stadler L."/>
            <person name="Chun J."/>
            <person name="Moore E."/>
        </authorList>
    </citation>
    <scope>NUCLEOTIDE SEQUENCE [LARGE SCALE GENOMIC DNA]</scope>
    <source>
        <strain evidence="2 3">CCUG 65686</strain>
    </source>
</reference>
<name>A0A6L3MMI3_9BURK</name>
<dbReference type="EMBL" id="VZOK01000079">
    <property type="protein sequence ID" value="KAB0632807.1"/>
    <property type="molecule type" value="Genomic_DNA"/>
</dbReference>
<dbReference type="InterPro" id="IPR012495">
    <property type="entry name" value="TadE-like_dom"/>
</dbReference>
<evidence type="ECO:0000313" key="2">
    <source>
        <dbReference type="EMBL" id="KAB0632807.1"/>
    </source>
</evidence>
<comment type="caution">
    <text evidence="2">The sequence shown here is derived from an EMBL/GenBank/DDBJ whole genome shotgun (WGS) entry which is preliminary data.</text>
</comment>
<evidence type="ECO:0000313" key="3">
    <source>
        <dbReference type="Proteomes" id="UP000473470"/>
    </source>
</evidence>
<proteinExistence type="predicted"/>
<sequence length="178" mass="18801">MNQKPLSRRSRMRGVAAVEFAFVMIPLVLLVTGVAEFGRAIYQYDALTKSTRNAARYLSTYLSSDPAYPLAEAQCLAVYGSTTCGAKGTELAPGLATTNVVICDASHSTGCSDASDPAQFANVITYDSNNGAAGGAPSGSINLVEVKIKGYKYVPIPAFYGLPQITFGNIVTVMRQVS</sequence>
<gene>
    <name evidence="2" type="ORF">F7R25_32015</name>
</gene>